<evidence type="ECO:0000313" key="1">
    <source>
        <dbReference type="EMBL" id="TVU64622.1"/>
    </source>
</evidence>
<dbReference type="GO" id="GO:0016787">
    <property type="term" value="F:hydrolase activity"/>
    <property type="evidence" value="ECO:0007669"/>
    <property type="project" value="UniProtKB-KW"/>
</dbReference>
<keyword evidence="1" id="KW-0378">Hydrolase</keyword>
<dbReference type="Gene3D" id="2.60.120.200">
    <property type="match status" value="1"/>
</dbReference>
<dbReference type="Proteomes" id="UP000316500">
    <property type="component" value="Unassembled WGS sequence"/>
</dbReference>
<organism evidence="1 2">
    <name type="scientific">Paenarthrobacter nitroguajacolicus</name>
    <name type="common">Arthrobacter nitroguajacolicus</name>
    <dbReference type="NCBI Taxonomy" id="211146"/>
    <lineage>
        <taxon>Bacteria</taxon>
        <taxon>Bacillati</taxon>
        <taxon>Actinomycetota</taxon>
        <taxon>Actinomycetes</taxon>
        <taxon>Micrococcales</taxon>
        <taxon>Micrococcaceae</taxon>
        <taxon>Paenarthrobacter</taxon>
    </lineage>
</organism>
<name>A0A558H674_PAENT</name>
<comment type="caution">
    <text evidence="1">The sequence shown here is derived from an EMBL/GenBank/DDBJ whole genome shotgun (WGS) entry which is preliminary data.</text>
</comment>
<dbReference type="AlphaFoldDB" id="A0A558H674"/>
<dbReference type="InterPro" id="IPR013320">
    <property type="entry name" value="ConA-like_dom_sf"/>
</dbReference>
<protein>
    <submittedName>
        <fullName evidence="1">Family 16 glycosylhydrolase</fullName>
    </submittedName>
</protein>
<evidence type="ECO:0000313" key="2">
    <source>
        <dbReference type="Proteomes" id="UP000316500"/>
    </source>
</evidence>
<reference evidence="1 2" key="1">
    <citation type="submission" date="2019-07" db="EMBL/GenBank/DDBJ databases">
        <title>Diversity of Bacteria from Kongsfjorden, Arctic.</title>
        <authorList>
            <person name="Yu Y."/>
        </authorList>
    </citation>
    <scope>NUCLEOTIDE SEQUENCE [LARGE SCALE GENOMIC DNA]</scope>
    <source>
        <strain evidence="1 2">SM1928</strain>
    </source>
</reference>
<dbReference type="EMBL" id="VNFK01000004">
    <property type="protein sequence ID" value="TVU64622.1"/>
    <property type="molecule type" value="Genomic_DNA"/>
</dbReference>
<sequence>MPTESFDERFTGPTLNQDLWVDHYLPQWSEPARSRARYDFTTDGLRLRIDADQMPWRDADGSFRVSNLQTGTFSGAVGTTRGTHRHRLDGLLVETPQVTRRLWTPSSGELEVVVSASADPTCMLAIWLVGFEESGPEDSGELCVTELFGDRIGPLSSTVRVGIKAHHDPRLTDDVRDIELPIDATKPHAYGVRWSGDGVDFTVDGQVIMSSPQQLAYEQQLMIDLFEFPATEQREPRNYPKTAMVHSVAGTSAS</sequence>
<dbReference type="RefSeq" id="WP_144648781.1">
    <property type="nucleotide sequence ID" value="NZ_VNFK01000004.1"/>
</dbReference>
<accession>A0A558H674</accession>
<gene>
    <name evidence="1" type="ORF">FQP90_05980</name>
</gene>
<proteinExistence type="predicted"/>
<dbReference type="OrthoDB" id="9809583at2"/>
<dbReference type="SUPFAM" id="SSF49899">
    <property type="entry name" value="Concanavalin A-like lectins/glucanases"/>
    <property type="match status" value="1"/>
</dbReference>